<dbReference type="Pfam" id="PF22794">
    <property type="entry name" value="jr-ZPR1"/>
    <property type="match status" value="1"/>
</dbReference>
<name>A0A6A9QLN5_SULME</name>
<comment type="caution">
    <text evidence="6">The sequence shown here is derived from an EMBL/GenBank/DDBJ whole genome shotgun (WGS) entry which is preliminary data.</text>
</comment>
<dbReference type="Proteomes" id="UP000470772">
    <property type="component" value="Unassembled WGS sequence"/>
</dbReference>
<keyword evidence="2" id="KW-0479">Metal-binding</keyword>
<evidence type="ECO:0000256" key="3">
    <source>
        <dbReference type="ARBA" id="ARBA00022771"/>
    </source>
</evidence>
<dbReference type="SMART" id="SM00709">
    <property type="entry name" value="Zpr1"/>
    <property type="match status" value="1"/>
</dbReference>
<gene>
    <name evidence="6" type="ORF">GC250_07140</name>
</gene>
<evidence type="ECO:0000259" key="5">
    <source>
        <dbReference type="SMART" id="SM00709"/>
    </source>
</evidence>
<dbReference type="PANTHER" id="PTHR10876">
    <property type="entry name" value="ZINC FINGER PROTEIN ZPR1"/>
    <property type="match status" value="1"/>
</dbReference>
<accession>A0A6A9QLN5</accession>
<feature type="domain" description="Zinc finger ZPR1-type" evidence="5">
    <location>
        <begin position="15"/>
        <end position="156"/>
    </location>
</feature>
<dbReference type="NCBIfam" id="TIGR00310">
    <property type="entry name" value="ZPR1_znf"/>
    <property type="match status" value="1"/>
</dbReference>
<protein>
    <submittedName>
        <fullName evidence="6">ZPR1 zinc finger domain-containing protein</fullName>
    </submittedName>
</protein>
<evidence type="ECO:0000313" key="7">
    <source>
        <dbReference type="Proteomes" id="UP000470772"/>
    </source>
</evidence>
<evidence type="ECO:0000256" key="4">
    <source>
        <dbReference type="ARBA" id="ARBA00022833"/>
    </source>
</evidence>
<reference evidence="6 7" key="1">
    <citation type="submission" date="2019-10" db="EMBL/GenBank/DDBJ databases">
        <title>Sequencing and Assembly of Multiple Reported Metal-Biooxidizing Members of the Extremely Thermoacidophilic Archaeal Family Sulfolobaceae.</title>
        <authorList>
            <person name="Counts J.A."/>
            <person name="Kelly R.M."/>
        </authorList>
    </citation>
    <scope>NUCLEOTIDE SEQUENCE [LARGE SCALE GENOMIC DNA]</scope>
    <source>
        <strain evidence="6 7">DSM 6482</strain>
    </source>
</reference>
<dbReference type="InterPro" id="IPR004457">
    <property type="entry name" value="Znf_ZPR1"/>
</dbReference>
<sequence>MGVTLEPILIFKEVMKCPVCGNETLEAKDYLYEVPEAGKITLSNWECSSCGYKYRDVKPYEVAEPKRIELSVENDDDLTSIVYRSSFAKVIIPELGFEVEPLNGTGTITTVRGLIEVFLDEIGDLMDTRDLKDAMEGKRKFTLIIEDTSGLSFVKNVKAKVTQFLSPSPP</sequence>
<keyword evidence="3" id="KW-0863">Zinc-finger</keyword>
<dbReference type="PANTHER" id="PTHR10876:SF0">
    <property type="entry name" value="ZINC FINGER PROTEIN ZPR1"/>
    <property type="match status" value="1"/>
</dbReference>
<dbReference type="InterPro" id="IPR042451">
    <property type="entry name" value="ZPR1_A/B_dom"/>
</dbReference>
<evidence type="ECO:0000313" key="6">
    <source>
        <dbReference type="EMBL" id="MUN29210.1"/>
    </source>
</evidence>
<proteinExistence type="inferred from homology"/>
<dbReference type="EMBL" id="WGGD01000005">
    <property type="protein sequence ID" value="MUN29210.1"/>
    <property type="molecule type" value="Genomic_DNA"/>
</dbReference>
<evidence type="ECO:0000256" key="2">
    <source>
        <dbReference type="ARBA" id="ARBA00022723"/>
    </source>
</evidence>
<keyword evidence="4" id="KW-0862">Zinc</keyword>
<organism evidence="6 7">
    <name type="scientific">Sulfuracidifex metallicus DSM 6482 = JCM 9184</name>
    <dbReference type="NCBI Taxonomy" id="523847"/>
    <lineage>
        <taxon>Archaea</taxon>
        <taxon>Thermoproteota</taxon>
        <taxon>Thermoprotei</taxon>
        <taxon>Sulfolobales</taxon>
        <taxon>Sulfolobaceae</taxon>
        <taxon>Sulfuracidifex</taxon>
    </lineage>
</organism>
<comment type="similarity">
    <text evidence="1">Belongs to the ZPR1 family.</text>
</comment>
<keyword evidence="7" id="KW-1185">Reference proteome</keyword>
<evidence type="ECO:0000256" key="1">
    <source>
        <dbReference type="ARBA" id="ARBA00008354"/>
    </source>
</evidence>
<dbReference type="Gene3D" id="2.20.25.420">
    <property type="entry name" value="ZPR1, zinc finger domain"/>
    <property type="match status" value="1"/>
</dbReference>
<dbReference type="InterPro" id="IPR042452">
    <property type="entry name" value="ZPR1_Znf1/2"/>
</dbReference>
<dbReference type="AlphaFoldDB" id="A0A6A9QLN5"/>
<dbReference type="InterPro" id="IPR004470">
    <property type="entry name" value="ZPR1-like_arc"/>
</dbReference>
<dbReference type="InterPro" id="IPR056180">
    <property type="entry name" value="ZPR1_jr_dom"/>
</dbReference>
<dbReference type="NCBIfam" id="TIGR00340">
    <property type="entry name" value="zpr1_rel"/>
    <property type="match status" value="1"/>
</dbReference>
<dbReference type="GO" id="GO:0008270">
    <property type="term" value="F:zinc ion binding"/>
    <property type="evidence" value="ECO:0007669"/>
    <property type="project" value="UniProtKB-KW"/>
</dbReference>
<dbReference type="Gene3D" id="2.60.120.1040">
    <property type="entry name" value="ZPR1, A/B domain"/>
    <property type="match status" value="1"/>
</dbReference>
<dbReference type="InterPro" id="IPR040141">
    <property type="entry name" value="ZPR1"/>
</dbReference>